<feature type="active site" evidence="3">
    <location>
        <position position="85"/>
    </location>
</feature>
<dbReference type="PRINTS" id="PR00139">
    <property type="entry name" value="ASNGLNASE"/>
</dbReference>
<gene>
    <name evidence="6" type="ORF">SAMN05445060_3609</name>
</gene>
<evidence type="ECO:0000259" key="5">
    <source>
        <dbReference type="Pfam" id="PF17763"/>
    </source>
</evidence>
<dbReference type="Pfam" id="PF00710">
    <property type="entry name" value="Asparaginase"/>
    <property type="match status" value="1"/>
</dbReference>
<dbReference type="Gene3D" id="3.40.50.40">
    <property type="match status" value="1"/>
</dbReference>
<dbReference type="PIRSF" id="PIRSF001220">
    <property type="entry name" value="L-ASNase_gatD"/>
    <property type="match status" value="1"/>
</dbReference>
<dbReference type="InterPro" id="IPR040919">
    <property type="entry name" value="Asparaginase_C"/>
</dbReference>
<feature type="binding site" evidence="2">
    <location>
        <position position="53"/>
    </location>
    <ligand>
        <name>substrate</name>
    </ligand>
</feature>
<dbReference type="Proteomes" id="UP000186218">
    <property type="component" value="Unassembled WGS sequence"/>
</dbReference>
<dbReference type="SMART" id="SM00870">
    <property type="entry name" value="Asparaginase"/>
    <property type="match status" value="1"/>
</dbReference>
<dbReference type="InterPro" id="IPR006034">
    <property type="entry name" value="Asparaginase/glutaminase-like"/>
</dbReference>
<keyword evidence="7" id="KW-1185">Reference proteome</keyword>
<sequence>MVVLSTGGTIASTHTAAGAIPTRTGAQLVAESPTGIPVGVRDVLARDVLAKDSSALLPVDQLAIAAAVREALIDDVLGVVVTHGTDTMEETAILLDLTHDDARPVVLTGAQLPADDPDADGPANVAAAIALAADPAHRDRGVVVALGRTVLPARGLFKASTVRGHAFDVVRPDLPRPLLAFDDRADTPRVELLALYPGSDGALVRDAVNRGTTGLVVMTSGSGNTNPDTVAALAAAIGGGVAVVLCSRVPHGQVLATYGGGGGAVDLLAAGAVLSTWLRAPQARIVLQELLSRGAGIADVADFFTRSG</sequence>
<dbReference type="InterPro" id="IPR027474">
    <property type="entry name" value="L-asparaginase_N"/>
</dbReference>
<evidence type="ECO:0000259" key="4">
    <source>
        <dbReference type="Pfam" id="PF00710"/>
    </source>
</evidence>
<feature type="active site" description="O-isoaspartyl threonine intermediate" evidence="1">
    <location>
        <position position="9"/>
    </location>
</feature>
<dbReference type="Pfam" id="PF17763">
    <property type="entry name" value="Asparaginase_C"/>
    <property type="match status" value="1"/>
</dbReference>
<protein>
    <submittedName>
        <fullName evidence="6">L-asparaginase</fullName>
    </submittedName>
</protein>
<dbReference type="PANTHER" id="PTHR11707:SF28">
    <property type="entry name" value="60 KDA LYSOPHOSPHOLIPASE"/>
    <property type="match status" value="1"/>
</dbReference>
<name>A0A1N7H6F2_9NOCA</name>
<reference evidence="6 7" key="1">
    <citation type="submission" date="2017-01" db="EMBL/GenBank/DDBJ databases">
        <authorList>
            <person name="Mah S.A."/>
            <person name="Swanson W.J."/>
            <person name="Moy G.W."/>
            <person name="Vacquier V.D."/>
        </authorList>
    </citation>
    <scope>NUCLEOTIDE SEQUENCE [LARGE SCALE GENOMIC DNA]</scope>
    <source>
        <strain evidence="6 7">CPCC 203464</strain>
    </source>
</reference>
<dbReference type="InterPro" id="IPR027473">
    <property type="entry name" value="L-asparaginase_C"/>
</dbReference>
<dbReference type="PROSITE" id="PS00917">
    <property type="entry name" value="ASN_GLN_ASE_2"/>
    <property type="match status" value="1"/>
</dbReference>
<evidence type="ECO:0000256" key="3">
    <source>
        <dbReference type="PROSITE-ProRule" id="PRU10100"/>
    </source>
</evidence>
<dbReference type="SFLD" id="SFLDS00057">
    <property type="entry name" value="Glutaminase/Asparaginase"/>
    <property type="match status" value="1"/>
</dbReference>
<dbReference type="InterPro" id="IPR027475">
    <property type="entry name" value="Asparaginase/glutaminase_AS2"/>
</dbReference>
<evidence type="ECO:0000313" key="7">
    <source>
        <dbReference type="Proteomes" id="UP000186218"/>
    </source>
</evidence>
<dbReference type="SUPFAM" id="SSF53774">
    <property type="entry name" value="Glutaminase/Asparaginase"/>
    <property type="match status" value="1"/>
</dbReference>
<organism evidence="6 7">
    <name type="scientific">Williamsia sterculiae</name>
    <dbReference type="NCBI Taxonomy" id="1344003"/>
    <lineage>
        <taxon>Bacteria</taxon>
        <taxon>Bacillati</taxon>
        <taxon>Actinomycetota</taxon>
        <taxon>Actinomycetes</taxon>
        <taxon>Mycobacteriales</taxon>
        <taxon>Nocardiaceae</taxon>
        <taxon>Williamsia</taxon>
    </lineage>
</organism>
<evidence type="ECO:0000313" key="6">
    <source>
        <dbReference type="EMBL" id="SIS20454.1"/>
    </source>
</evidence>
<dbReference type="PANTHER" id="PTHR11707">
    <property type="entry name" value="L-ASPARAGINASE"/>
    <property type="match status" value="1"/>
</dbReference>
<dbReference type="Gene3D" id="3.40.50.1170">
    <property type="entry name" value="L-asparaginase, N-terminal domain"/>
    <property type="match status" value="1"/>
</dbReference>
<evidence type="ECO:0000256" key="1">
    <source>
        <dbReference type="PIRSR" id="PIRSR001220-1"/>
    </source>
</evidence>
<feature type="binding site" evidence="2">
    <location>
        <begin position="85"/>
        <end position="86"/>
    </location>
    <ligand>
        <name>substrate</name>
    </ligand>
</feature>
<feature type="domain" description="Asparaginase/glutaminase C-terminal" evidence="5">
    <location>
        <begin position="189"/>
        <end position="304"/>
    </location>
</feature>
<dbReference type="InterPro" id="IPR037152">
    <property type="entry name" value="L-asparaginase_N_sf"/>
</dbReference>
<evidence type="ECO:0000256" key="2">
    <source>
        <dbReference type="PIRSR" id="PIRSR001220-2"/>
    </source>
</evidence>
<dbReference type="InterPro" id="IPR036152">
    <property type="entry name" value="Asp/glu_Ase-like_sf"/>
</dbReference>
<proteinExistence type="predicted"/>
<dbReference type="STRING" id="1344003.SAMN05445060_3609"/>
<dbReference type="PIRSF" id="PIRSF500176">
    <property type="entry name" value="L_ASNase"/>
    <property type="match status" value="1"/>
</dbReference>
<dbReference type="AlphaFoldDB" id="A0A1N7H6F2"/>
<dbReference type="EMBL" id="FTNT01000012">
    <property type="protein sequence ID" value="SIS20454.1"/>
    <property type="molecule type" value="Genomic_DNA"/>
</dbReference>
<feature type="domain" description="L-asparaginase N-terminal" evidence="4">
    <location>
        <begin position="2"/>
        <end position="169"/>
    </location>
</feature>
<dbReference type="PROSITE" id="PS51732">
    <property type="entry name" value="ASN_GLN_ASE_3"/>
    <property type="match status" value="1"/>
</dbReference>
<accession>A0A1N7H6F2</accession>
<dbReference type="GO" id="GO:0004067">
    <property type="term" value="F:asparaginase activity"/>
    <property type="evidence" value="ECO:0007669"/>
    <property type="project" value="UniProtKB-UniRule"/>
</dbReference>